<sequence length="365" mass="39467">MLFSVKQSVLKAIVTTLAFSSLSPASAADAFCGSRLATNKLVNSTANFQNNARIIGGEPAKIEEFPYMGGIVVRFSCSTGFCAGLLISDKFMVTLSVCFYDGSFDRKPSDISVTFGTDINGLETDVQSYNVKKYYAFPDFSPSGESNEVTRIALIELSQPVPKDVATPVRIYSGKVTDDMMLTTAGWGTTSIDRGYELSRTLNKITVSPSSSKYCELEFEFWTGNDGPIICTVVKDNKSVYYRDSGGPLVYTNNGTNLLVGLTFGVTTPSNSNEGEFGENGSLNYFTHLYNYVDWIANVTGIDKSILLDEKQPKLSGDSTNVNSTNPQDSSSSTVNSSSSKSISFLSKPITPLLLAIPLLVLSLL</sequence>
<dbReference type="SUPFAM" id="SSF50494">
    <property type="entry name" value="Trypsin-like serine proteases"/>
    <property type="match status" value="1"/>
</dbReference>
<name>A0A1R1PEH0_ZANCU</name>
<dbReference type="InterPro" id="IPR043504">
    <property type="entry name" value="Peptidase_S1_PA_chymotrypsin"/>
</dbReference>
<dbReference type="EMBL" id="LSSK01001574">
    <property type="protein sequence ID" value="OMH79367.1"/>
    <property type="molecule type" value="Genomic_DNA"/>
</dbReference>
<dbReference type="InterPro" id="IPR001254">
    <property type="entry name" value="Trypsin_dom"/>
</dbReference>
<gene>
    <name evidence="4" type="ORF">AX774_g7218</name>
</gene>
<feature type="signal peptide" evidence="2">
    <location>
        <begin position="1"/>
        <end position="27"/>
    </location>
</feature>
<feature type="region of interest" description="Disordered" evidence="1">
    <location>
        <begin position="316"/>
        <end position="338"/>
    </location>
</feature>
<feature type="compositionally biased region" description="Polar residues" evidence="1">
    <location>
        <begin position="317"/>
        <end position="329"/>
    </location>
</feature>
<evidence type="ECO:0000256" key="1">
    <source>
        <dbReference type="SAM" id="MobiDB-lite"/>
    </source>
</evidence>
<keyword evidence="2" id="KW-0732">Signal</keyword>
<accession>A0A1R1PEH0</accession>
<dbReference type="PANTHER" id="PTHR24260">
    <property type="match status" value="1"/>
</dbReference>
<feature type="domain" description="Peptidase S1" evidence="3">
    <location>
        <begin position="54"/>
        <end position="301"/>
    </location>
</feature>
<feature type="chain" id="PRO_5013294578" evidence="2">
    <location>
        <begin position="28"/>
        <end position="365"/>
    </location>
</feature>
<keyword evidence="5" id="KW-1185">Reference proteome</keyword>
<dbReference type="Pfam" id="PF00089">
    <property type="entry name" value="Trypsin"/>
    <property type="match status" value="1"/>
</dbReference>
<dbReference type="GO" id="GO:0006508">
    <property type="term" value="P:proteolysis"/>
    <property type="evidence" value="ECO:0007669"/>
    <property type="project" value="InterPro"/>
</dbReference>
<dbReference type="PROSITE" id="PS50240">
    <property type="entry name" value="TRYPSIN_DOM"/>
    <property type="match status" value="1"/>
</dbReference>
<comment type="caution">
    <text evidence="4">The sequence shown here is derived from an EMBL/GenBank/DDBJ whole genome shotgun (WGS) entry which is preliminary data.</text>
</comment>
<protein>
    <submittedName>
        <fullName evidence="4">Cathepsin G</fullName>
    </submittedName>
</protein>
<dbReference type="SMART" id="SM00020">
    <property type="entry name" value="Tryp_SPc"/>
    <property type="match status" value="1"/>
</dbReference>
<dbReference type="InterPro" id="IPR051333">
    <property type="entry name" value="CLIP_Serine_Protease"/>
</dbReference>
<evidence type="ECO:0000256" key="2">
    <source>
        <dbReference type="SAM" id="SignalP"/>
    </source>
</evidence>
<dbReference type="GO" id="GO:0004252">
    <property type="term" value="F:serine-type endopeptidase activity"/>
    <property type="evidence" value="ECO:0007669"/>
    <property type="project" value="InterPro"/>
</dbReference>
<evidence type="ECO:0000259" key="3">
    <source>
        <dbReference type="PROSITE" id="PS50240"/>
    </source>
</evidence>
<reference evidence="5" key="1">
    <citation type="submission" date="2017-01" db="EMBL/GenBank/DDBJ databases">
        <authorList>
            <person name="Wang Y."/>
            <person name="White M."/>
            <person name="Kvist S."/>
            <person name="Moncalvo J.-M."/>
        </authorList>
    </citation>
    <scope>NUCLEOTIDE SEQUENCE [LARGE SCALE GENOMIC DNA]</scope>
    <source>
        <strain evidence="5">COL-18-3</strain>
    </source>
</reference>
<dbReference type="CDD" id="cd00190">
    <property type="entry name" value="Tryp_SPc"/>
    <property type="match status" value="1"/>
</dbReference>
<dbReference type="InterPro" id="IPR009003">
    <property type="entry name" value="Peptidase_S1_PA"/>
</dbReference>
<evidence type="ECO:0000313" key="5">
    <source>
        <dbReference type="Proteomes" id="UP000188320"/>
    </source>
</evidence>
<organism evidence="4 5">
    <name type="scientific">Zancudomyces culisetae</name>
    <name type="common">Gut fungus</name>
    <name type="synonym">Smittium culisetae</name>
    <dbReference type="NCBI Taxonomy" id="1213189"/>
    <lineage>
        <taxon>Eukaryota</taxon>
        <taxon>Fungi</taxon>
        <taxon>Fungi incertae sedis</taxon>
        <taxon>Zoopagomycota</taxon>
        <taxon>Kickxellomycotina</taxon>
        <taxon>Harpellomycetes</taxon>
        <taxon>Harpellales</taxon>
        <taxon>Legeriomycetaceae</taxon>
        <taxon>Zancudomyces</taxon>
    </lineage>
</organism>
<evidence type="ECO:0000313" key="4">
    <source>
        <dbReference type="EMBL" id="OMH79367.1"/>
    </source>
</evidence>
<proteinExistence type="predicted"/>
<dbReference type="PANTHER" id="PTHR24260:SF138">
    <property type="entry name" value="IP10340P-RELATED"/>
    <property type="match status" value="1"/>
</dbReference>
<dbReference type="OrthoDB" id="5550274at2759"/>
<dbReference type="Gene3D" id="2.40.10.10">
    <property type="entry name" value="Trypsin-like serine proteases"/>
    <property type="match status" value="1"/>
</dbReference>
<dbReference type="AlphaFoldDB" id="A0A1R1PEH0"/>
<dbReference type="Proteomes" id="UP000188320">
    <property type="component" value="Unassembled WGS sequence"/>
</dbReference>